<dbReference type="RefSeq" id="WP_045669047.1">
    <property type="nucleotide sequence ID" value="NZ_CP011058.1"/>
</dbReference>
<feature type="domain" description="Glycosyltransferase subfamily 4-like N-terminal" evidence="2">
    <location>
        <begin position="24"/>
        <end position="173"/>
    </location>
</feature>
<dbReference type="OrthoDB" id="139410at2"/>
<protein>
    <submittedName>
        <fullName evidence="3">Glycosyl transferase family 1</fullName>
    </submittedName>
</protein>
<dbReference type="InterPro" id="IPR001296">
    <property type="entry name" value="Glyco_trans_1"/>
</dbReference>
<evidence type="ECO:0000313" key="3">
    <source>
        <dbReference type="EMBL" id="AJY73612.1"/>
    </source>
</evidence>
<name>A0A0D5NF83_9BACL</name>
<dbReference type="HOGENOM" id="CLU_009583_38_2_9"/>
<feature type="domain" description="Glycosyl transferase family 1" evidence="1">
    <location>
        <begin position="190"/>
        <end position="362"/>
    </location>
</feature>
<evidence type="ECO:0000313" key="4">
    <source>
        <dbReference type="Proteomes" id="UP000032633"/>
    </source>
</evidence>
<dbReference type="Proteomes" id="UP000032633">
    <property type="component" value="Chromosome"/>
</dbReference>
<dbReference type="InterPro" id="IPR050194">
    <property type="entry name" value="Glycosyltransferase_grp1"/>
</dbReference>
<keyword evidence="4" id="KW-1185">Reference proteome</keyword>
<dbReference type="Pfam" id="PF13439">
    <property type="entry name" value="Glyco_transf_4"/>
    <property type="match status" value="1"/>
</dbReference>
<dbReference type="Pfam" id="PF00534">
    <property type="entry name" value="Glycos_transf_1"/>
    <property type="match status" value="1"/>
</dbReference>
<reference evidence="3 4" key="1">
    <citation type="journal article" date="2015" name="J. Biotechnol.">
        <title>Complete genome sequence of Paenibacillus beijingensis 7188(T) (=DSM 24997(T)), a novel rhizobacterium from jujube garden soil.</title>
        <authorList>
            <person name="Kwak Y."/>
            <person name="Shin J.H."/>
        </authorList>
    </citation>
    <scope>NUCLEOTIDE SEQUENCE [LARGE SCALE GENOMIC DNA]</scope>
    <source>
        <strain evidence="3 4">DSM 24997</strain>
    </source>
</reference>
<dbReference type="Gene3D" id="3.40.50.2000">
    <property type="entry name" value="Glycogen Phosphorylase B"/>
    <property type="match status" value="2"/>
</dbReference>
<dbReference type="InterPro" id="IPR028098">
    <property type="entry name" value="Glyco_trans_4-like_N"/>
</dbReference>
<proteinExistence type="predicted"/>
<organism evidence="3 4">
    <name type="scientific">Paenibacillus beijingensis</name>
    <dbReference type="NCBI Taxonomy" id="1126833"/>
    <lineage>
        <taxon>Bacteria</taxon>
        <taxon>Bacillati</taxon>
        <taxon>Bacillota</taxon>
        <taxon>Bacilli</taxon>
        <taxon>Bacillales</taxon>
        <taxon>Paenibacillaceae</taxon>
        <taxon>Paenibacillus</taxon>
    </lineage>
</organism>
<accession>A0A0D5NF83</accession>
<dbReference type="GO" id="GO:0016757">
    <property type="term" value="F:glycosyltransferase activity"/>
    <property type="evidence" value="ECO:0007669"/>
    <property type="project" value="InterPro"/>
</dbReference>
<dbReference type="CDD" id="cd03801">
    <property type="entry name" value="GT4_PimA-like"/>
    <property type="match status" value="1"/>
</dbReference>
<gene>
    <name evidence="3" type="ORF">VN24_01940</name>
</gene>
<dbReference type="PANTHER" id="PTHR45947:SF3">
    <property type="entry name" value="SULFOQUINOVOSYL TRANSFERASE SQD2"/>
    <property type="match status" value="1"/>
</dbReference>
<keyword evidence="3" id="KW-0808">Transferase</keyword>
<dbReference type="AlphaFoldDB" id="A0A0D5NF83"/>
<reference evidence="4" key="2">
    <citation type="submission" date="2015-03" db="EMBL/GenBank/DDBJ databases">
        <title>Genome sequence of Paenibacillus beijingensis strain DSM 24997T.</title>
        <authorList>
            <person name="Kwak Y."/>
            <person name="Shin J.-H."/>
        </authorList>
    </citation>
    <scope>NUCLEOTIDE SEQUENCE [LARGE SCALE GENOMIC DNA]</scope>
    <source>
        <strain evidence="4">DSM 24997</strain>
    </source>
</reference>
<dbReference type="PANTHER" id="PTHR45947">
    <property type="entry name" value="SULFOQUINOVOSYL TRANSFERASE SQD2"/>
    <property type="match status" value="1"/>
</dbReference>
<sequence>MTKPKVAFVTPGSFPIPSPGSSSVERVIEKMAPLLQSEVTVRIYGRTGRKLKRIGNVGGVRCERFPAGDKSMYIARICRAIRSFMPDIVQVENRPKNIEKIKKRYPNSKIWLNLHSTTFISPKAISLSSLRRSFLLADRIIVNSEFLREAVAERVPEAASKLRVVHIGVEPSRFLSRHSPEGEERRERLRSARKWEGRSVVLYMGRVVPYKGVHHLLRIMPRLIACHPDVLLVIVGSPFYGSHRTTSYSRGLQRLGKKYPHHVRFVPYVPYHEVPDWFLAADVAVVPSGAREAFGLVNVEAMACGIPVVASRAGGIKEVVVHEETGYLVLPDRMEEELAERLLQLLKDEELRINMGRSGRERIERQFTWENTARRWLSLLQEDSPT</sequence>
<dbReference type="STRING" id="1126833.VN24_01940"/>
<dbReference type="SUPFAM" id="SSF53756">
    <property type="entry name" value="UDP-Glycosyltransferase/glycogen phosphorylase"/>
    <property type="match status" value="1"/>
</dbReference>
<evidence type="ECO:0000259" key="1">
    <source>
        <dbReference type="Pfam" id="PF00534"/>
    </source>
</evidence>
<dbReference type="KEGG" id="pbj:VN24_01940"/>
<evidence type="ECO:0000259" key="2">
    <source>
        <dbReference type="Pfam" id="PF13439"/>
    </source>
</evidence>
<dbReference type="EMBL" id="CP011058">
    <property type="protein sequence ID" value="AJY73612.1"/>
    <property type="molecule type" value="Genomic_DNA"/>
</dbReference>
<dbReference type="PATRIC" id="fig|1126833.4.peg.427"/>